<proteinExistence type="predicted"/>
<feature type="region of interest" description="Disordered" evidence="1">
    <location>
        <begin position="1"/>
        <end position="49"/>
    </location>
</feature>
<protein>
    <submittedName>
        <fullName evidence="2">Uncharacterized protein</fullName>
    </submittedName>
</protein>
<evidence type="ECO:0000313" key="3">
    <source>
        <dbReference type="Proteomes" id="UP000501179"/>
    </source>
</evidence>
<dbReference type="Proteomes" id="UP000501179">
    <property type="component" value="Chromosome"/>
</dbReference>
<evidence type="ECO:0000256" key="1">
    <source>
        <dbReference type="SAM" id="MobiDB-lite"/>
    </source>
</evidence>
<sequence length="266" mass="28063">MISDLELVDDDPRPPGRETPGSGTAAGKAGAAGDGSHGRDGGDGADGADGGDRDALARLRPWLWACGGALAASAVWGAWAYAESQAVPDLRGYRVSRELCEDAKLSALRAAYGEPEGTGSHQVDVRPEVEHAVCTVDLTHPRAEGENAAAYASVQLAYTRHKVTDPEPEFDASITSPTPGYVTDHRARRVTGLGERAYFLTDVEGEGRELRVLDGQVELSLVVNGVVSGEEDPVTGELKLPEAVDLSGSEPLMVEDMKDLMATLKK</sequence>
<dbReference type="AlphaFoldDB" id="A0A6G9GXG0"/>
<dbReference type="KEGG" id="slia:HA039_11705"/>
<accession>A0A6G9GXG0</accession>
<gene>
    <name evidence="2" type="ORF">HA039_11705</name>
</gene>
<keyword evidence="3" id="KW-1185">Reference proteome</keyword>
<name>A0A6G9GXG0_9ACTN</name>
<dbReference type="RefSeq" id="WP_167027773.1">
    <property type="nucleotide sequence ID" value="NZ_CP050177.1"/>
</dbReference>
<dbReference type="EMBL" id="CP050177">
    <property type="protein sequence ID" value="QIQ02904.1"/>
    <property type="molecule type" value="Genomic_DNA"/>
</dbReference>
<evidence type="ECO:0000313" key="2">
    <source>
        <dbReference type="EMBL" id="QIQ02904.1"/>
    </source>
</evidence>
<reference evidence="2 3" key="1">
    <citation type="submission" date="2020-03" db="EMBL/GenBank/DDBJ databases">
        <title>A novel species.</title>
        <authorList>
            <person name="Gao J."/>
        </authorList>
    </citation>
    <scope>NUCLEOTIDE SEQUENCE [LARGE SCALE GENOMIC DNA]</scope>
    <source>
        <strain evidence="2 3">QMT-12</strain>
    </source>
</reference>
<organism evidence="2 3">
    <name type="scientific">Streptomyces liangshanensis</name>
    <dbReference type="NCBI Taxonomy" id="2717324"/>
    <lineage>
        <taxon>Bacteria</taxon>
        <taxon>Bacillati</taxon>
        <taxon>Actinomycetota</taxon>
        <taxon>Actinomycetes</taxon>
        <taxon>Kitasatosporales</taxon>
        <taxon>Streptomycetaceae</taxon>
        <taxon>Streptomyces</taxon>
    </lineage>
</organism>